<protein>
    <recommendedName>
        <fullName evidence="5">TIGR03067 domain-containing protein</fullName>
    </recommendedName>
</protein>
<evidence type="ECO:0000256" key="1">
    <source>
        <dbReference type="SAM" id="MobiDB-lite"/>
    </source>
</evidence>
<feature type="region of interest" description="Disordered" evidence="1">
    <location>
        <begin position="46"/>
        <end position="129"/>
    </location>
</feature>
<dbReference type="EMBL" id="JACRIW010000094">
    <property type="protein sequence ID" value="MBI5170478.1"/>
    <property type="molecule type" value="Genomic_DNA"/>
</dbReference>
<dbReference type="AlphaFoldDB" id="A0A933SEX3"/>
<gene>
    <name evidence="3" type="ORF">HZA61_13405</name>
</gene>
<evidence type="ECO:0008006" key="5">
    <source>
        <dbReference type="Google" id="ProtNLM"/>
    </source>
</evidence>
<reference evidence="3" key="1">
    <citation type="submission" date="2020-07" db="EMBL/GenBank/DDBJ databases">
        <title>Huge and variable diversity of episymbiotic CPR bacteria and DPANN archaea in groundwater ecosystems.</title>
        <authorList>
            <person name="He C.Y."/>
            <person name="Keren R."/>
            <person name="Whittaker M."/>
            <person name="Farag I.F."/>
            <person name="Doudna J."/>
            <person name="Cate J.H.D."/>
            <person name="Banfield J.F."/>
        </authorList>
    </citation>
    <scope>NUCLEOTIDE SEQUENCE</scope>
    <source>
        <strain evidence="3">NC_groundwater_1813_Pr3_B-0.1um_71_17</strain>
    </source>
</reference>
<name>A0A933SEX3_UNCEI</name>
<sequence>MHRTARRITLSALAALALSAAPAARPSMADAADLSTPDRALEGIWRLDFKRSDDPAKAMPRGGPGGPGGPGGMRDGGPGGPGGMGGPPRGGGHGGPGGMGGPPDRDGISEPDESGEGPGGERREDPMRRVLHPGAQMVIFVLSENVEVTEDERPPLTFALQDSLDAHGRVQEIPGPVARWKKSALVTTFPLGRSGALTETYELSADGRTLTVRVKATGGPQGAPAITLKRVYERYDGE</sequence>
<organism evidence="3 4">
    <name type="scientific">Eiseniibacteriota bacterium</name>
    <dbReference type="NCBI Taxonomy" id="2212470"/>
    <lineage>
        <taxon>Bacteria</taxon>
        <taxon>Candidatus Eiseniibacteriota</taxon>
    </lineage>
</organism>
<feature type="compositionally biased region" description="Basic and acidic residues" evidence="1">
    <location>
        <begin position="119"/>
        <end position="128"/>
    </location>
</feature>
<proteinExistence type="predicted"/>
<evidence type="ECO:0000313" key="3">
    <source>
        <dbReference type="EMBL" id="MBI5170478.1"/>
    </source>
</evidence>
<feature type="compositionally biased region" description="Basic and acidic residues" evidence="1">
    <location>
        <begin position="46"/>
        <end position="56"/>
    </location>
</feature>
<accession>A0A933SEX3</accession>
<dbReference type="Proteomes" id="UP000696931">
    <property type="component" value="Unassembled WGS sequence"/>
</dbReference>
<evidence type="ECO:0000256" key="2">
    <source>
        <dbReference type="SAM" id="SignalP"/>
    </source>
</evidence>
<keyword evidence="2" id="KW-0732">Signal</keyword>
<feature type="signal peptide" evidence="2">
    <location>
        <begin position="1"/>
        <end position="31"/>
    </location>
</feature>
<feature type="chain" id="PRO_5037162741" description="TIGR03067 domain-containing protein" evidence="2">
    <location>
        <begin position="32"/>
        <end position="238"/>
    </location>
</feature>
<feature type="compositionally biased region" description="Gly residues" evidence="1">
    <location>
        <begin position="62"/>
        <end position="101"/>
    </location>
</feature>
<evidence type="ECO:0000313" key="4">
    <source>
        <dbReference type="Proteomes" id="UP000696931"/>
    </source>
</evidence>
<comment type="caution">
    <text evidence="3">The sequence shown here is derived from an EMBL/GenBank/DDBJ whole genome shotgun (WGS) entry which is preliminary data.</text>
</comment>